<feature type="coiled-coil region" evidence="1">
    <location>
        <begin position="211"/>
        <end position="277"/>
    </location>
</feature>
<reference evidence="4" key="2">
    <citation type="submission" date="2015-01" db="EMBL/GenBank/DDBJ databases">
        <title>Evolutionary Origins and Diversification of the Mycorrhizal Mutualists.</title>
        <authorList>
            <consortium name="DOE Joint Genome Institute"/>
            <consortium name="Mycorrhizal Genomics Consortium"/>
            <person name="Kohler A."/>
            <person name="Kuo A."/>
            <person name="Nagy L.G."/>
            <person name="Floudas D."/>
            <person name="Copeland A."/>
            <person name="Barry K.W."/>
            <person name="Cichocki N."/>
            <person name="Veneault-Fourrey C."/>
            <person name="LaButti K."/>
            <person name="Lindquist E.A."/>
            <person name="Lipzen A."/>
            <person name="Lundell T."/>
            <person name="Morin E."/>
            <person name="Murat C."/>
            <person name="Riley R."/>
            <person name="Ohm R."/>
            <person name="Sun H."/>
            <person name="Tunlid A."/>
            <person name="Henrissat B."/>
            <person name="Grigoriev I.V."/>
            <person name="Hibbett D.S."/>
            <person name="Martin F."/>
        </authorList>
    </citation>
    <scope>NUCLEOTIDE SEQUENCE [LARGE SCALE GENOMIC DNA]</scope>
    <source>
        <strain evidence="4">LaAM-08-1</strain>
    </source>
</reference>
<dbReference type="Pfam" id="PF01926">
    <property type="entry name" value="MMR_HSR1"/>
    <property type="match status" value="1"/>
</dbReference>
<accession>A0A0C9Y1H5</accession>
<dbReference type="Proteomes" id="UP000054477">
    <property type="component" value="Unassembled WGS sequence"/>
</dbReference>
<sequence length="320" mass="36321">FRIIGPTGSGKSSFIARLTGDKSIEIGHTVEPAASEVRHYNYFDESGRSVTLVDSPGFDDSREGFTDADVLGKIAAFLEITFEQDKKLSGIIYLHWITDTSGGVSRRNLVMFRKLCGALENVFVVTTGWDHWEEDRETMEKRENELMRTPGKFFQPVIAAGGQFLRHDNTKGSARRIVERLLKNHPIPLQIQIEMRDGKTLEETAAGSELAAELKKVVDELRKEVKDLKEEMAVAIAEKDEALKELEAERSKIKAEMENISNEQATANKKLQDLERAQVVSREEQARIQSLLEIVREETDRKHRDLLRSMRHQVSVIFAL</sequence>
<evidence type="ECO:0000313" key="3">
    <source>
        <dbReference type="EMBL" id="KIK03897.1"/>
    </source>
</evidence>
<keyword evidence="1" id="KW-0175">Coiled coil</keyword>
<dbReference type="CDD" id="cd00882">
    <property type="entry name" value="Ras_like_GTPase"/>
    <property type="match status" value="1"/>
</dbReference>
<dbReference type="InterPro" id="IPR006073">
    <property type="entry name" value="GTP-bd"/>
</dbReference>
<dbReference type="AlphaFoldDB" id="A0A0C9Y1H5"/>
<dbReference type="GO" id="GO:0005525">
    <property type="term" value="F:GTP binding"/>
    <property type="evidence" value="ECO:0007669"/>
    <property type="project" value="InterPro"/>
</dbReference>
<dbReference type="EMBL" id="KN838575">
    <property type="protein sequence ID" value="KIK03897.1"/>
    <property type="molecule type" value="Genomic_DNA"/>
</dbReference>
<dbReference type="Gene3D" id="3.40.50.300">
    <property type="entry name" value="P-loop containing nucleotide triphosphate hydrolases"/>
    <property type="match status" value="1"/>
</dbReference>
<name>A0A0C9Y1H5_9AGAR</name>
<dbReference type="HOGENOM" id="CLU_018003_2_1_1"/>
<dbReference type="InterPro" id="IPR027417">
    <property type="entry name" value="P-loop_NTPase"/>
</dbReference>
<protein>
    <recommendedName>
        <fullName evidence="2">G domain-containing protein</fullName>
    </recommendedName>
</protein>
<evidence type="ECO:0000259" key="2">
    <source>
        <dbReference type="Pfam" id="PF01926"/>
    </source>
</evidence>
<dbReference type="OrthoDB" id="8954335at2759"/>
<feature type="domain" description="G" evidence="2">
    <location>
        <begin position="3"/>
        <end position="63"/>
    </location>
</feature>
<feature type="non-terminal residue" evidence="3">
    <location>
        <position position="1"/>
    </location>
</feature>
<gene>
    <name evidence="3" type="ORF">K443DRAFT_94209</name>
</gene>
<proteinExistence type="predicted"/>
<evidence type="ECO:0000313" key="4">
    <source>
        <dbReference type="Proteomes" id="UP000054477"/>
    </source>
</evidence>
<organism evidence="3 4">
    <name type="scientific">Laccaria amethystina LaAM-08-1</name>
    <dbReference type="NCBI Taxonomy" id="1095629"/>
    <lineage>
        <taxon>Eukaryota</taxon>
        <taxon>Fungi</taxon>
        <taxon>Dikarya</taxon>
        <taxon>Basidiomycota</taxon>
        <taxon>Agaricomycotina</taxon>
        <taxon>Agaricomycetes</taxon>
        <taxon>Agaricomycetidae</taxon>
        <taxon>Agaricales</taxon>
        <taxon>Agaricineae</taxon>
        <taxon>Hydnangiaceae</taxon>
        <taxon>Laccaria</taxon>
    </lineage>
</organism>
<dbReference type="STRING" id="1095629.A0A0C9Y1H5"/>
<reference evidence="3 4" key="1">
    <citation type="submission" date="2014-04" db="EMBL/GenBank/DDBJ databases">
        <authorList>
            <consortium name="DOE Joint Genome Institute"/>
            <person name="Kuo A."/>
            <person name="Kohler A."/>
            <person name="Nagy L.G."/>
            <person name="Floudas D."/>
            <person name="Copeland A."/>
            <person name="Barry K.W."/>
            <person name="Cichocki N."/>
            <person name="Veneault-Fourrey C."/>
            <person name="LaButti K."/>
            <person name="Lindquist E.A."/>
            <person name="Lipzen A."/>
            <person name="Lundell T."/>
            <person name="Morin E."/>
            <person name="Murat C."/>
            <person name="Sun H."/>
            <person name="Tunlid A."/>
            <person name="Henrissat B."/>
            <person name="Grigoriev I.V."/>
            <person name="Hibbett D.S."/>
            <person name="Martin F."/>
            <person name="Nordberg H.P."/>
            <person name="Cantor M.N."/>
            <person name="Hua S.X."/>
        </authorList>
    </citation>
    <scope>NUCLEOTIDE SEQUENCE [LARGE SCALE GENOMIC DNA]</scope>
    <source>
        <strain evidence="3 4">LaAM-08-1</strain>
    </source>
</reference>
<dbReference type="SUPFAM" id="SSF52540">
    <property type="entry name" value="P-loop containing nucleoside triphosphate hydrolases"/>
    <property type="match status" value="1"/>
</dbReference>
<keyword evidence="4" id="KW-1185">Reference proteome</keyword>
<evidence type="ECO:0000256" key="1">
    <source>
        <dbReference type="SAM" id="Coils"/>
    </source>
</evidence>